<dbReference type="EMBL" id="VSSQ01081126">
    <property type="protein sequence ID" value="MPN30126.1"/>
    <property type="molecule type" value="Genomic_DNA"/>
</dbReference>
<gene>
    <name evidence="9" type="primary">oppD_80</name>
    <name evidence="9" type="ORF">SDC9_177584</name>
</gene>
<dbReference type="SUPFAM" id="SSF52540">
    <property type="entry name" value="P-loop containing nucleoside triphosphate hydrolases"/>
    <property type="match status" value="1"/>
</dbReference>
<keyword evidence="5 9" id="KW-0067">ATP-binding</keyword>
<dbReference type="GO" id="GO:0016020">
    <property type="term" value="C:membrane"/>
    <property type="evidence" value="ECO:0007669"/>
    <property type="project" value="UniProtKB-SubCell"/>
</dbReference>
<name>A0A645GV41_9ZZZZ</name>
<dbReference type="PANTHER" id="PTHR43297:SF2">
    <property type="entry name" value="DIPEPTIDE TRANSPORT ATP-BINDING PROTEIN DPPD"/>
    <property type="match status" value="1"/>
</dbReference>
<dbReference type="AlphaFoldDB" id="A0A645GV41"/>
<proteinExistence type="predicted"/>
<dbReference type="GO" id="GO:0005524">
    <property type="term" value="F:ATP binding"/>
    <property type="evidence" value="ECO:0007669"/>
    <property type="project" value="UniProtKB-KW"/>
</dbReference>
<feature type="domain" description="ABC transporter" evidence="7">
    <location>
        <begin position="3"/>
        <end position="52"/>
    </location>
</feature>
<dbReference type="InterPro" id="IPR003439">
    <property type="entry name" value="ABC_transporter-like_ATP-bd"/>
</dbReference>
<sequence>MLELLEQVGIANGASVFAQYPHTLSGGMRQRVMIAMALACNPKLLLADEPTTALDATIQAQILDLLRELQQKTGVSILLMTHDLGVAAELADRVVILYAGRVVEQGTADDVLQHPAHPYTMGLLESNRLTGRERGKLSSITGAVPEAINRPDRCSFYERCALRLPVCAGGYPDEVCVSPSHTASCYRCGTGGEPK</sequence>
<dbReference type="InterPro" id="IPR013563">
    <property type="entry name" value="Oligopep_ABC_C"/>
</dbReference>
<dbReference type="InterPro" id="IPR027417">
    <property type="entry name" value="P-loop_NTPase"/>
</dbReference>
<comment type="caution">
    <text evidence="9">The sequence shown here is derived from an EMBL/GenBank/DDBJ whole genome shotgun (WGS) entry which is preliminary data.</text>
</comment>
<keyword evidence="3" id="KW-1003">Cell membrane</keyword>
<accession>A0A645GV41</accession>
<evidence type="ECO:0000256" key="2">
    <source>
        <dbReference type="ARBA" id="ARBA00022448"/>
    </source>
</evidence>
<evidence type="ECO:0000259" key="8">
    <source>
        <dbReference type="Pfam" id="PF08352"/>
    </source>
</evidence>
<evidence type="ECO:0000256" key="1">
    <source>
        <dbReference type="ARBA" id="ARBA00004370"/>
    </source>
</evidence>
<evidence type="ECO:0000256" key="5">
    <source>
        <dbReference type="ARBA" id="ARBA00022840"/>
    </source>
</evidence>
<evidence type="ECO:0000256" key="4">
    <source>
        <dbReference type="ARBA" id="ARBA00022741"/>
    </source>
</evidence>
<keyword evidence="2" id="KW-0813">Transport</keyword>
<reference evidence="9" key="1">
    <citation type="submission" date="2019-08" db="EMBL/GenBank/DDBJ databases">
        <authorList>
            <person name="Kucharzyk K."/>
            <person name="Murdoch R.W."/>
            <person name="Higgins S."/>
            <person name="Loffler F."/>
        </authorList>
    </citation>
    <scope>NUCLEOTIDE SEQUENCE</scope>
</reference>
<dbReference type="NCBIfam" id="TIGR01727">
    <property type="entry name" value="oligo_HPY"/>
    <property type="match status" value="1"/>
</dbReference>
<evidence type="ECO:0000256" key="3">
    <source>
        <dbReference type="ARBA" id="ARBA00022475"/>
    </source>
</evidence>
<dbReference type="Pfam" id="PF08352">
    <property type="entry name" value="oligo_HPY"/>
    <property type="match status" value="1"/>
</dbReference>
<dbReference type="Gene3D" id="3.40.50.300">
    <property type="entry name" value="P-loop containing nucleotide triphosphate hydrolases"/>
    <property type="match status" value="1"/>
</dbReference>
<evidence type="ECO:0000259" key="7">
    <source>
        <dbReference type="Pfam" id="PF00005"/>
    </source>
</evidence>
<comment type="subcellular location">
    <subcellularLocation>
        <location evidence="1">Membrane</location>
    </subcellularLocation>
</comment>
<evidence type="ECO:0000256" key="6">
    <source>
        <dbReference type="ARBA" id="ARBA00023136"/>
    </source>
</evidence>
<organism evidence="9">
    <name type="scientific">bioreactor metagenome</name>
    <dbReference type="NCBI Taxonomy" id="1076179"/>
    <lineage>
        <taxon>unclassified sequences</taxon>
        <taxon>metagenomes</taxon>
        <taxon>ecological metagenomes</taxon>
    </lineage>
</organism>
<dbReference type="Pfam" id="PF00005">
    <property type="entry name" value="ABC_tran"/>
    <property type="match status" value="1"/>
</dbReference>
<dbReference type="InterPro" id="IPR050388">
    <property type="entry name" value="ABC_Ni/Peptide_Import"/>
</dbReference>
<dbReference type="GO" id="GO:0016887">
    <property type="term" value="F:ATP hydrolysis activity"/>
    <property type="evidence" value="ECO:0007669"/>
    <property type="project" value="InterPro"/>
</dbReference>
<evidence type="ECO:0000313" key="9">
    <source>
        <dbReference type="EMBL" id="MPN30126.1"/>
    </source>
</evidence>
<dbReference type="GO" id="GO:0015833">
    <property type="term" value="P:peptide transport"/>
    <property type="evidence" value="ECO:0007669"/>
    <property type="project" value="InterPro"/>
</dbReference>
<keyword evidence="4" id="KW-0547">Nucleotide-binding</keyword>
<keyword evidence="6" id="KW-0472">Membrane</keyword>
<feature type="domain" description="Oligopeptide/dipeptide ABC transporter C-terminal" evidence="8">
    <location>
        <begin position="103"/>
        <end position="167"/>
    </location>
</feature>
<dbReference type="PANTHER" id="PTHR43297">
    <property type="entry name" value="OLIGOPEPTIDE TRANSPORT ATP-BINDING PROTEIN APPD"/>
    <property type="match status" value="1"/>
</dbReference>
<protein>
    <submittedName>
        <fullName evidence="9">Oligopeptide transport ATP-binding protein OppD</fullName>
    </submittedName>
</protein>